<organism evidence="2 3">
    <name type="scientific">Favolaschia claudopus</name>
    <dbReference type="NCBI Taxonomy" id="2862362"/>
    <lineage>
        <taxon>Eukaryota</taxon>
        <taxon>Fungi</taxon>
        <taxon>Dikarya</taxon>
        <taxon>Basidiomycota</taxon>
        <taxon>Agaricomycotina</taxon>
        <taxon>Agaricomycetes</taxon>
        <taxon>Agaricomycetidae</taxon>
        <taxon>Agaricales</taxon>
        <taxon>Marasmiineae</taxon>
        <taxon>Mycenaceae</taxon>
        <taxon>Favolaschia</taxon>
    </lineage>
</organism>
<keyword evidence="3" id="KW-1185">Reference proteome</keyword>
<feature type="compositionally biased region" description="Basic and acidic residues" evidence="1">
    <location>
        <begin position="36"/>
        <end position="45"/>
    </location>
</feature>
<reference evidence="2 3" key="1">
    <citation type="journal article" date="2024" name="J Genomics">
        <title>Draft genome sequencing and assembly of Favolaschia claudopus CIRM-BRFM 2984 isolated from oak limbs.</title>
        <authorList>
            <person name="Navarro D."/>
            <person name="Drula E."/>
            <person name="Chaduli D."/>
            <person name="Cazenave R."/>
            <person name="Ahrendt S."/>
            <person name="Wang J."/>
            <person name="Lipzen A."/>
            <person name="Daum C."/>
            <person name="Barry K."/>
            <person name="Grigoriev I.V."/>
            <person name="Favel A."/>
            <person name="Rosso M.N."/>
            <person name="Martin F."/>
        </authorList>
    </citation>
    <scope>NUCLEOTIDE SEQUENCE [LARGE SCALE GENOMIC DNA]</scope>
    <source>
        <strain evidence="2 3">CIRM-BRFM 2984</strain>
    </source>
</reference>
<sequence length="86" mass="9179">MAHRKPSNASSSPTGDAYVGCSVAEEEDRQSHRSNRRDSSDCDARTGDGTLLVLLHVHIIPHSVIVIANDIPDNPGLQPTPIHTSG</sequence>
<evidence type="ECO:0000313" key="2">
    <source>
        <dbReference type="EMBL" id="KAK7013536.1"/>
    </source>
</evidence>
<comment type="caution">
    <text evidence="2">The sequence shown here is derived from an EMBL/GenBank/DDBJ whole genome shotgun (WGS) entry which is preliminary data.</text>
</comment>
<dbReference type="AlphaFoldDB" id="A0AAW0AK28"/>
<gene>
    <name evidence="2" type="ORF">R3P38DRAFT_3206899</name>
</gene>
<proteinExistence type="predicted"/>
<protein>
    <submittedName>
        <fullName evidence="2">Uncharacterized protein</fullName>
    </submittedName>
</protein>
<dbReference type="EMBL" id="JAWWNJ010000059">
    <property type="protein sequence ID" value="KAK7013536.1"/>
    <property type="molecule type" value="Genomic_DNA"/>
</dbReference>
<accession>A0AAW0AK28</accession>
<dbReference type="Proteomes" id="UP001362999">
    <property type="component" value="Unassembled WGS sequence"/>
</dbReference>
<feature type="region of interest" description="Disordered" evidence="1">
    <location>
        <begin position="1"/>
        <end position="45"/>
    </location>
</feature>
<evidence type="ECO:0000256" key="1">
    <source>
        <dbReference type="SAM" id="MobiDB-lite"/>
    </source>
</evidence>
<evidence type="ECO:0000313" key="3">
    <source>
        <dbReference type="Proteomes" id="UP001362999"/>
    </source>
</evidence>
<name>A0AAW0AK28_9AGAR</name>